<accession>A0AAD5QCH7</accession>
<reference evidence="2" key="1">
    <citation type="submission" date="2021-06" db="EMBL/GenBank/DDBJ databases">
        <title>Parelaphostrongylus tenuis whole genome reference sequence.</title>
        <authorList>
            <person name="Garwood T.J."/>
            <person name="Larsen P.A."/>
            <person name="Fountain-Jones N.M."/>
            <person name="Garbe J.R."/>
            <person name="Macchietto M.G."/>
            <person name="Kania S.A."/>
            <person name="Gerhold R.W."/>
            <person name="Richards J.E."/>
            <person name="Wolf T.M."/>
        </authorList>
    </citation>
    <scope>NUCLEOTIDE SEQUENCE</scope>
    <source>
        <strain evidence="2">MNPRO001-30</strain>
        <tissue evidence="2">Meninges</tissue>
    </source>
</reference>
<evidence type="ECO:0000256" key="1">
    <source>
        <dbReference type="SAM" id="MobiDB-lite"/>
    </source>
</evidence>
<evidence type="ECO:0000313" key="2">
    <source>
        <dbReference type="EMBL" id="KAJ1346813.1"/>
    </source>
</evidence>
<proteinExistence type="predicted"/>
<feature type="non-terminal residue" evidence="2">
    <location>
        <position position="1"/>
    </location>
</feature>
<gene>
    <name evidence="2" type="ORF">KIN20_001715</name>
</gene>
<sequence length="68" mass="7759">LEDQPYFDRPLNSYDGNPALDTEPSSNTLQLTIEIRVNHKTILNRLQPLTTKSLANIRTNFAETRSQS</sequence>
<organism evidence="2 3">
    <name type="scientific">Parelaphostrongylus tenuis</name>
    <name type="common">Meningeal worm</name>
    <dbReference type="NCBI Taxonomy" id="148309"/>
    <lineage>
        <taxon>Eukaryota</taxon>
        <taxon>Metazoa</taxon>
        <taxon>Ecdysozoa</taxon>
        <taxon>Nematoda</taxon>
        <taxon>Chromadorea</taxon>
        <taxon>Rhabditida</taxon>
        <taxon>Rhabditina</taxon>
        <taxon>Rhabditomorpha</taxon>
        <taxon>Strongyloidea</taxon>
        <taxon>Metastrongylidae</taxon>
        <taxon>Parelaphostrongylus</taxon>
    </lineage>
</organism>
<comment type="caution">
    <text evidence="2">The sequence shown here is derived from an EMBL/GenBank/DDBJ whole genome shotgun (WGS) entry which is preliminary data.</text>
</comment>
<dbReference type="Proteomes" id="UP001196413">
    <property type="component" value="Unassembled WGS sequence"/>
</dbReference>
<dbReference type="AlphaFoldDB" id="A0AAD5QCH7"/>
<evidence type="ECO:0000313" key="3">
    <source>
        <dbReference type="Proteomes" id="UP001196413"/>
    </source>
</evidence>
<name>A0AAD5QCH7_PARTN</name>
<feature type="region of interest" description="Disordered" evidence="1">
    <location>
        <begin position="1"/>
        <end position="25"/>
    </location>
</feature>
<keyword evidence="3" id="KW-1185">Reference proteome</keyword>
<protein>
    <submittedName>
        <fullName evidence="2">Uncharacterized protein</fullName>
    </submittedName>
</protein>
<dbReference type="EMBL" id="JAHQIW010000224">
    <property type="protein sequence ID" value="KAJ1346813.1"/>
    <property type="molecule type" value="Genomic_DNA"/>
</dbReference>